<protein>
    <submittedName>
        <fullName evidence="1">Uncharacterized protein</fullName>
    </submittedName>
</protein>
<dbReference type="EMBL" id="CABVMM010000008">
    <property type="protein sequence ID" value="VVV00928.1"/>
    <property type="molecule type" value="Genomic_DNA"/>
</dbReference>
<comment type="caution">
    <text evidence="1">The sequence shown here is derived from an EMBL/GenBank/DDBJ whole genome shotgun (WGS) entry which is preliminary data.</text>
</comment>
<organism evidence="1 2">
    <name type="scientific">Mesonia oceanica</name>
    <dbReference type="NCBI Taxonomy" id="2687242"/>
    <lineage>
        <taxon>Bacteria</taxon>
        <taxon>Pseudomonadati</taxon>
        <taxon>Bacteroidota</taxon>
        <taxon>Flavobacteriia</taxon>
        <taxon>Flavobacteriales</taxon>
        <taxon>Flavobacteriaceae</taxon>
        <taxon>Mesonia</taxon>
    </lineage>
</organism>
<gene>
    <name evidence="1" type="ORF">FVB9532_02204</name>
</gene>
<accession>A0AC61Y9W6</accession>
<evidence type="ECO:0000313" key="2">
    <source>
        <dbReference type="Proteomes" id="UP000356253"/>
    </source>
</evidence>
<evidence type="ECO:0000313" key="1">
    <source>
        <dbReference type="EMBL" id="VVV00928.1"/>
    </source>
</evidence>
<dbReference type="Proteomes" id="UP000356253">
    <property type="component" value="Unassembled WGS sequence"/>
</dbReference>
<sequence length="889" mass="100896">MIIKQNLLFCLLLFCAFPIGCWSQEFPVNGSVISAKSNDPIPYANILAIDVKNDSLISAFAQTNELGEFELILKNRGLILEINQLGFKKRFISADSVQSGIIVKLYDKALELQEVVIKNTPPIRIKKDTTAYAIESFAEGNERNLEDVLKKLPGITVSDKGTISFNGKGIKKIMVEGDDFFSENYQLLSKNITPELIKSVEAIEHHNDEKLLRGIEKSDDVVLNLNFKKNFRASLFGNIEAGAGVKERYTTNATLFSFINGLKIGSITNLNNIGNDVINDTDFQSNIGLLDNQSTSTNSSRDISLPITNGEIYIPNIDKRRYLQNEAKLQALQLNTSVSDKLKLNMYGYYFADRNSMPFLSERTFLNEEQQLTITEDGKVLKRKREKMARIKLDYDLDSLSAISFTGILFRDSPSGSLNQTIRTNTMASDSVLSKDNQTSDLSYLNLSHIQRFSSSYALQTNLNYTSNNNAQHLLLSSPRYERMENFNSDELFQRFDLSQKNTSLAIKLLGAKKVHRFEVSGTYRILNSNLNSSLNDYDSENFNNDISYRQNLLALHLQDNFSLAEKFDIKLSVPVIYESLLLNSDNSKNTFFVNPSVSTSFKIKKANHIRVGAALTHTNPSPTDLYQNPIFSDYRSVVNKTNLLNTIKSFQYNLRYSYFTSSNYLRAVLYVSYRNQKSPYIVDLNVDELLNYINYLPSPLSNNFFNSNAEVNKFFYPLRSRIGIKGSLSTTQINRFQDNNVIAVNPVVNHGAGLFIYTAFSGIVNLKCEANFRTTTLKDKLTNTAFETTVYNNKFNLLLDPLETLSSEIIYEQVFWPNLNSHFIDFKINYEPEESNFSFQLTGRNLLNTKQLSFDTFSSTQIDRNIYGIVPRMVYLGVSYNLGKSPKG</sequence>
<proteinExistence type="predicted"/>
<keyword evidence="2" id="KW-1185">Reference proteome</keyword>
<reference evidence="1" key="1">
    <citation type="submission" date="2019-09" db="EMBL/GenBank/DDBJ databases">
        <authorList>
            <person name="Rodrigo-Torres L."/>
            <person name="Arahal R. D."/>
            <person name="Lucena T."/>
        </authorList>
    </citation>
    <scope>NUCLEOTIDE SEQUENCE</scope>
    <source>
        <strain evidence="1">ISS653</strain>
    </source>
</reference>
<name>A0AC61Y9W6_9FLAO</name>